<keyword evidence="4" id="KW-0808">Transferase</keyword>
<evidence type="ECO:0000259" key="6">
    <source>
        <dbReference type="Pfam" id="PF00535"/>
    </source>
</evidence>
<dbReference type="PANTHER" id="PTHR43646:SF2">
    <property type="entry name" value="GLYCOSYLTRANSFERASE 2-LIKE DOMAIN-CONTAINING PROTEIN"/>
    <property type="match status" value="1"/>
</dbReference>
<evidence type="ECO:0000256" key="5">
    <source>
        <dbReference type="ARBA" id="ARBA00023136"/>
    </source>
</evidence>
<evidence type="ECO:0000256" key="4">
    <source>
        <dbReference type="ARBA" id="ARBA00022679"/>
    </source>
</evidence>
<organism evidence="7 8">
    <name type="scientific">Caulobacter mirabilis</name>
    <dbReference type="NCBI Taxonomy" id="69666"/>
    <lineage>
        <taxon>Bacteria</taxon>
        <taxon>Pseudomonadati</taxon>
        <taxon>Pseudomonadota</taxon>
        <taxon>Alphaproteobacteria</taxon>
        <taxon>Caulobacterales</taxon>
        <taxon>Caulobacteraceae</taxon>
        <taxon>Caulobacter</taxon>
    </lineage>
</organism>
<dbReference type="EMBL" id="CP024201">
    <property type="protein sequence ID" value="ATQ43493.1"/>
    <property type="molecule type" value="Genomic_DNA"/>
</dbReference>
<dbReference type="GO" id="GO:0005886">
    <property type="term" value="C:plasma membrane"/>
    <property type="evidence" value="ECO:0007669"/>
    <property type="project" value="UniProtKB-SubCell"/>
</dbReference>
<dbReference type="OrthoDB" id="9811214at2"/>
<dbReference type="InterPro" id="IPR001173">
    <property type="entry name" value="Glyco_trans_2-like"/>
</dbReference>
<comment type="subcellular location">
    <subcellularLocation>
        <location evidence="1">Cell membrane</location>
    </subcellularLocation>
</comment>
<protein>
    <recommendedName>
        <fullName evidence="6">Glycosyltransferase 2-like domain-containing protein</fullName>
    </recommendedName>
</protein>
<evidence type="ECO:0000256" key="3">
    <source>
        <dbReference type="ARBA" id="ARBA00022676"/>
    </source>
</evidence>
<dbReference type="SUPFAM" id="SSF53448">
    <property type="entry name" value="Nucleotide-diphospho-sugar transferases"/>
    <property type="match status" value="1"/>
</dbReference>
<evidence type="ECO:0000313" key="7">
    <source>
        <dbReference type="EMBL" id="ATQ43493.1"/>
    </source>
</evidence>
<dbReference type="AlphaFoldDB" id="A0A2D2AZQ7"/>
<evidence type="ECO:0000256" key="1">
    <source>
        <dbReference type="ARBA" id="ARBA00004236"/>
    </source>
</evidence>
<evidence type="ECO:0000256" key="2">
    <source>
        <dbReference type="ARBA" id="ARBA00022475"/>
    </source>
</evidence>
<sequence>MISVIIATRNSAKVLPACLAALVPAAVSGLVREVIVADEGSTDATLAIADDAGARVAATVEAAAADAKGEWLLVLPPTVRLEPGWEAEAALHVDRRPGVAAAFRPAVEGQGLWARLREGLAEMGPPRPEHGLLVERERWGRPGPVRRLNARALPA</sequence>
<dbReference type="KEGG" id="cmb:CSW64_14275"/>
<keyword evidence="8" id="KW-1185">Reference proteome</keyword>
<evidence type="ECO:0000313" key="8">
    <source>
        <dbReference type="Proteomes" id="UP000228945"/>
    </source>
</evidence>
<accession>A0A2D2AZQ7</accession>
<dbReference type="GO" id="GO:0016757">
    <property type="term" value="F:glycosyltransferase activity"/>
    <property type="evidence" value="ECO:0007669"/>
    <property type="project" value="UniProtKB-KW"/>
</dbReference>
<dbReference type="Pfam" id="PF00535">
    <property type="entry name" value="Glycos_transf_2"/>
    <property type="match status" value="1"/>
</dbReference>
<name>A0A2D2AZQ7_9CAUL</name>
<gene>
    <name evidence="7" type="ORF">CSW64_14275</name>
</gene>
<dbReference type="Gene3D" id="3.90.550.10">
    <property type="entry name" value="Spore Coat Polysaccharide Biosynthesis Protein SpsA, Chain A"/>
    <property type="match status" value="1"/>
</dbReference>
<keyword evidence="3" id="KW-0328">Glycosyltransferase</keyword>
<keyword evidence="2" id="KW-1003">Cell membrane</keyword>
<dbReference type="PANTHER" id="PTHR43646">
    <property type="entry name" value="GLYCOSYLTRANSFERASE"/>
    <property type="match status" value="1"/>
</dbReference>
<dbReference type="RefSeq" id="WP_099622743.1">
    <property type="nucleotide sequence ID" value="NZ_CP024201.1"/>
</dbReference>
<dbReference type="Proteomes" id="UP000228945">
    <property type="component" value="Chromosome"/>
</dbReference>
<keyword evidence="5" id="KW-0472">Membrane</keyword>
<reference evidence="7 8" key="1">
    <citation type="submission" date="2017-10" db="EMBL/GenBank/DDBJ databases">
        <title>Genome sequence of Caulobacter mirabilis FWC38.</title>
        <authorList>
            <person name="Fiebig A."/>
            <person name="Crosson S."/>
        </authorList>
    </citation>
    <scope>NUCLEOTIDE SEQUENCE [LARGE SCALE GENOMIC DNA]</scope>
    <source>
        <strain evidence="7 8">FWC 38</strain>
    </source>
</reference>
<feature type="domain" description="Glycosyltransferase 2-like" evidence="6">
    <location>
        <begin position="3"/>
        <end position="56"/>
    </location>
</feature>
<proteinExistence type="predicted"/>
<dbReference type="InterPro" id="IPR029044">
    <property type="entry name" value="Nucleotide-diphossugar_trans"/>
</dbReference>